<dbReference type="EMBL" id="JACHGF010000003">
    <property type="protein sequence ID" value="MBB5284464.1"/>
    <property type="molecule type" value="Genomic_DNA"/>
</dbReference>
<sequence length="123" mass="14248">MSDFLRVKRLREYLELSENQFSKRIGVAQTTYNRFEKGLTSLPGEALAKIARLFSVDTNWLLLGEGGEDPVFSNREKNIVSEPSSNYVTILKDELIDLQRKALKREEEKNEELKKQISQLKND</sequence>
<keyword evidence="1" id="KW-0175">Coiled coil</keyword>
<keyword evidence="4" id="KW-1185">Reference proteome</keyword>
<dbReference type="GO" id="GO:0003677">
    <property type="term" value="F:DNA binding"/>
    <property type="evidence" value="ECO:0007669"/>
    <property type="project" value="InterPro"/>
</dbReference>
<dbReference type="RefSeq" id="WP_184174402.1">
    <property type="nucleotide sequence ID" value="NZ_JACHGF010000003.1"/>
</dbReference>
<evidence type="ECO:0000313" key="4">
    <source>
        <dbReference type="Proteomes" id="UP000557307"/>
    </source>
</evidence>
<reference evidence="3 4" key="1">
    <citation type="submission" date="2020-08" db="EMBL/GenBank/DDBJ databases">
        <title>Genomic Encyclopedia of Type Strains, Phase IV (KMG-IV): sequencing the most valuable type-strain genomes for metagenomic binning, comparative biology and taxonomic classification.</title>
        <authorList>
            <person name="Goeker M."/>
        </authorList>
    </citation>
    <scope>NUCLEOTIDE SEQUENCE [LARGE SCALE GENOMIC DNA]</scope>
    <source>
        <strain evidence="3 4">DSM 105074</strain>
    </source>
</reference>
<protein>
    <submittedName>
        <fullName evidence="3">Transcriptional regulator with XRE-family HTH domain</fullName>
    </submittedName>
</protein>
<dbReference type="SMART" id="SM00530">
    <property type="entry name" value="HTH_XRE"/>
    <property type="match status" value="1"/>
</dbReference>
<feature type="domain" description="HTH cro/C1-type" evidence="2">
    <location>
        <begin position="7"/>
        <end position="61"/>
    </location>
</feature>
<dbReference type="PROSITE" id="PS50943">
    <property type="entry name" value="HTH_CROC1"/>
    <property type="match status" value="1"/>
</dbReference>
<dbReference type="Gene3D" id="1.10.260.40">
    <property type="entry name" value="lambda repressor-like DNA-binding domains"/>
    <property type="match status" value="1"/>
</dbReference>
<accession>A0A840TM30</accession>
<proteinExistence type="predicted"/>
<evidence type="ECO:0000256" key="1">
    <source>
        <dbReference type="SAM" id="Coils"/>
    </source>
</evidence>
<dbReference type="Pfam" id="PF01381">
    <property type="entry name" value="HTH_3"/>
    <property type="match status" value="1"/>
</dbReference>
<feature type="coiled-coil region" evidence="1">
    <location>
        <begin position="96"/>
        <end position="123"/>
    </location>
</feature>
<name>A0A840TM30_9BACT</name>
<organism evidence="3 4">
    <name type="scientific">Rhabdobacter roseus</name>
    <dbReference type="NCBI Taxonomy" id="1655419"/>
    <lineage>
        <taxon>Bacteria</taxon>
        <taxon>Pseudomonadati</taxon>
        <taxon>Bacteroidota</taxon>
        <taxon>Cytophagia</taxon>
        <taxon>Cytophagales</taxon>
        <taxon>Cytophagaceae</taxon>
        <taxon>Rhabdobacter</taxon>
    </lineage>
</organism>
<dbReference type="InterPro" id="IPR010982">
    <property type="entry name" value="Lambda_DNA-bd_dom_sf"/>
</dbReference>
<dbReference type="Proteomes" id="UP000557307">
    <property type="component" value="Unassembled WGS sequence"/>
</dbReference>
<evidence type="ECO:0000259" key="2">
    <source>
        <dbReference type="PROSITE" id="PS50943"/>
    </source>
</evidence>
<dbReference type="CDD" id="cd00093">
    <property type="entry name" value="HTH_XRE"/>
    <property type="match status" value="1"/>
</dbReference>
<comment type="caution">
    <text evidence="3">The sequence shown here is derived from an EMBL/GenBank/DDBJ whole genome shotgun (WGS) entry which is preliminary data.</text>
</comment>
<evidence type="ECO:0000313" key="3">
    <source>
        <dbReference type="EMBL" id="MBB5284464.1"/>
    </source>
</evidence>
<dbReference type="InterPro" id="IPR001387">
    <property type="entry name" value="Cro/C1-type_HTH"/>
</dbReference>
<dbReference type="AlphaFoldDB" id="A0A840TM30"/>
<gene>
    <name evidence="3" type="ORF">HNQ92_002607</name>
</gene>
<dbReference type="SUPFAM" id="SSF47413">
    <property type="entry name" value="lambda repressor-like DNA-binding domains"/>
    <property type="match status" value="1"/>
</dbReference>